<evidence type="ECO:0000256" key="3">
    <source>
        <dbReference type="ARBA" id="ARBA00023212"/>
    </source>
</evidence>
<evidence type="ECO:0000256" key="2">
    <source>
        <dbReference type="ARBA" id="ARBA00022490"/>
    </source>
</evidence>
<dbReference type="AlphaFoldDB" id="A0A3P8WF76"/>
<keyword evidence="2" id="KW-0963">Cytoplasm</keyword>
<evidence type="ECO:0000256" key="6">
    <source>
        <dbReference type="ARBA" id="ARBA00035661"/>
    </source>
</evidence>
<dbReference type="GeneTree" id="ENSGT00940000154822"/>
<organism evidence="10 11">
    <name type="scientific">Cynoglossus semilaevis</name>
    <name type="common">Tongue sole</name>
    <dbReference type="NCBI Taxonomy" id="244447"/>
    <lineage>
        <taxon>Eukaryota</taxon>
        <taxon>Metazoa</taxon>
        <taxon>Chordata</taxon>
        <taxon>Craniata</taxon>
        <taxon>Vertebrata</taxon>
        <taxon>Euteleostomi</taxon>
        <taxon>Actinopterygii</taxon>
        <taxon>Neopterygii</taxon>
        <taxon>Teleostei</taxon>
        <taxon>Neoteleostei</taxon>
        <taxon>Acanthomorphata</taxon>
        <taxon>Carangaria</taxon>
        <taxon>Pleuronectiformes</taxon>
        <taxon>Pleuronectoidei</taxon>
        <taxon>Cynoglossidae</taxon>
        <taxon>Cynoglossinae</taxon>
        <taxon>Cynoglossus</taxon>
    </lineage>
</organism>
<evidence type="ECO:0000256" key="1">
    <source>
        <dbReference type="ARBA" id="ARBA00004430"/>
    </source>
</evidence>
<proteinExistence type="inferred from homology"/>
<dbReference type="PANTHER" id="PTHR22146:SF8">
    <property type="entry name" value="PROTEIN FAM166B"/>
    <property type="match status" value="1"/>
</dbReference>
<evidence type="ECO:0000313" key="11">
    <source>
        <dbReference type="Proteomes" id="UP000265120"/>
    </source>
</evidence>
<keyword evidence="11" id="KW-1185">Reference proteome</keyword>
<evidence type="ECO:0000256" key="7">
    <source>
        <dbReference type="ARBA" id="ARBA00041163"/>
    </source>
</evidence>
<comment type="subcellular location">
    <subcellularLocation>
        <location evidence="1">Cytoplasm</location>
        <location evidence="1">Cytoskeleton</location>
        <location evidence="1">Cilium axoneme</location>
    </subcellularLocation>
</comment>
<dbReference type="InterPro" id="IPR018902">
    <property type="entry name" value="CMI2A-C-like_dom"/>
</dbReference>
<sequence>MDSYPPKFSKVLVTPDPHYIPGYTGYCPQLKYNMGKTYSQHTAELLTSPDVQHSSRLVLNSGCDPFTDTGDAAALTLRSLPHSNLKKTIPGYTGFIPRSQNYFSCGYSETCRRALTDFYQEMHTRSLRQSTVLPLHHRSSSQHSERPKPPLTPITNKVITYKPLMSFSPVSPYYMDDSDNNKYYISGFTGHVPKSRFLIGKGYPVITNQALIKFGKQQRRHSTSQNHHGKKNSTSSQLPTIYPSNSGVIPSFTGHIPGHKFMFGHTFGQLSKDALEQSRNEGILVS</sequence>
<feature type="region of interest" description="Disordered" evidence="8">
    <location>
        <begin position="133"/>
        <end position="154"/>
    </location>
</feature>
<feature type="domain" description="Ciliary microtubule inner protein 2A-C-like" evidence="9">
    <location>
        <begin position="16"/>
        <end position="48"/>
    </location>
</feature>
<dbReference type="Pfam" id="PF10629">
    <property type="entry name" value="CMI2B-like"/>
    <property type="match status" value="2"/>
</dbReference>
<feature type="domain" description="Ciliary microtubule inner protein 2A-C-like" evidence="9">
    <location>
        <begin position="248"/>
        <end position="283"/>
    </location>
</feature>
<dbReference type="STRING" id="244447.ENSCSEP00000026138"/>
<dbReference type="GO" id="GO:0005930">
    <property type="term" value="C:axoneme"/>
    <property type="evidence" value="ECO:0007669"/>
    <property type="project" value="UniProtKB-SubCell"/>
</dbReference>
<dbReference type="PANTHER" id="PTHR22146">
    <property type="entry name" value="CAT EYE SYNDROME CRITICAL REGION PROTEIN 6"/>
    <property type="match status" value="1"/>
</dbReference>
<comment type="function">
    <text evidence="5">Microtubule inner protein (MIP) part of the dynein-decorated doublet microtubules (DMTs) in cilia axoneme, which is required for motile cilia beating.</text>
</comment>
<evidence type="ECO:0000256" key="4">
    <source>
        <dbReference type="ARBA" id="ARBA00023273"/>
    </source>
</evidence>
<name>A0A3P8WF76_CYNSE</name>
<evidence type="ECO:0000259" key="9">
    <source>
        <dbReference type="Pfam" id="PF10629"/>
    </source>
</evidence>
<evidence type="ECO:0000256" key="8">
    <source>
        <dbReference type="SAM" id="MobiDB-lite"/>
    </source>
</evidence>
<dbReference type="GO" id="GO:0015630">
    <property type="term" value="C:microtubule cytoskeleton"/>
    <property type="evidence" value="ECO:0007669"/>
    <property type="project" value="UniProtKB-ARBA"/>
</dbReference>
<evidence type="ECO:0000313" key="10">
    <source>
        <dbReference type="Ensembl" id="ENSCSEP00000026138.1"/>
    </source>
</evidence>
<feature type="region of interest" description="Disordered" evidence="8">
    <location>
        <begin position="215"/>
        <end position="240"/>
    </location>
</feature>
<accession>A0A3P8WF76</accession>
<reference evidence="10" key="2">
    <citation type="submission" date="2025-05" db="UniProtKB">
        <authorList>
            <consortium name="Ensembl"/>
        </authorList>
    </citation>
    <scope>IDENTIFICATION</scope>
</reference>
<feature type="compositionally biased region" description="Basic residues" evidence="8">
    <location>
        <begin position="216"/>
        <end position="231"/>
    </location>
</feature>
<protein>
    <recommendedName>
        <fullName evidence="7">Ciliary microtubule inner protein 2B</fullName>
    </recommendedName>
</protein>
<keyword evidence="3" id="KW-0206">Cytoskeleton</keyword>
<dbReference type="Proteomes" id="UP000265120">
    <property type="component" value="Chromosome 14"/>
</dbReference>
<dbReference type="Ensembl" id="ENSCSET00000026479.1">
    <property type="protein sequence ID" value="ENSCSEP00000026138.1"/>
    <property type="gene ID" value="ENSCSEG00000016686.1"/>
</dbReference>
<comment type="similarity">
    <text evidence="6">Belongs to the CIMIP2 family.</text>
</comment>
<dbReference type="Ensembl" id="ENSCSET00000026475.1">
    <property type="protein sequence ID" value="ENSCSEP00000026134.1"/>
    <property type="gene ID" value="ENSCSEG00000016686.1"/>
</dbReference>
<dbReference type="KEGG" id="csem:103389078"/>
<evidence type="ECO:0000256" key="5">
    <source>
        <dbReference type="ARBA" id="ARBA00035003"/>
    </source>
</evidence>
<keyword evidence="4" id="KW-0966">Cell projection</keyword>
<reference evidence="10 11" key="1">
    <citation type="journal article" date="2014" name="Nat. Genet.">
        <title>Whole-genome sequence of a flatfish provides insights into ZW sex chromosome evolution and adaptation to a benthic lifestyle.</title>
        <authorList>
            <person name="Chen S."/>
            <person name="Zhang G."/>
            <person name="Shao C."/>
            <person name="Huang Q."/>
            <person name="Liu G."/>
            <person name="Zhang P."/>
            <person name="Song W."/>
            <person name="An N."/>
            <person name="Chalopin D."/>
            <person name="Volff J.N."/>
            <person name="Hong Y."/>
            <person name="Li Q."/>
            <person name="Sha Z."/>
            <person name="Zhou H."/>
            <person name="Xie M."/>
            <person name="Yu Q."/>
            <person name="Liu Y."/>
            <person name="Xiang H."/>
            <person name="Wang N."/>
            <person name="Wu K."/>
            <person name="Yang C."/>
            <person name="Zhou Q."/>
            <person name="Liao X."/>
            <person name="Yang L."/>
            <person name="Hu Q."/>
            <person name="Zhang J."/>
            <person name="Meng L."/>
            <person name="Jin L."/>
            <person name="Tian Y."/>
            <person name="Lian J."/>
            <person name="Yang J."/>
            <person name="Miao G."/>
            <person name="Liu S."/>
            <person name="Liang Z."/>
            <person name="Yan F."/>
            <person name="Li Y."/>
            <person name="Sun B."/>
            <person name="Zhang H."/>
            <person name="Zhang J."/>
            <person name="Zhu Y."/>
            <person name="Du M."/>
            <person name="Zhao Y."/>
            <person name="Schartl M."/>
            <person name="Tang Q."/>
            <person name="Wang J."/>
        </authorList>
    </citation>
    <scope>NUCLEOTIDE SEQUENCE</scope>
</reference>
<dbReference type="OMA" id="CCGQDLT"/>